<feature type="region of interest" description="Disordered" evidence="1">
    <location>
        <begin position="1"/>
        <end position="66"/>
    </location>
</feature>
<evidence type="ECO:0000256" key="1">
    <source>
        <dbReference type="SAM" id="MobiDB-lite"/>
    </source>
</evidence>
<name>A0A4U1FU33_MONMO</name>
<evidence type="ECO:0000313" key="2">
    <source>
        <dbReference type="EMBL" id="TKC53915.1"/>
    </source>
</evidence>
<protein>
    <submittedName>
        <fullName evidence="2">Uncharacterized protein</fullName>
    </submittedName>
</protein>
<gene>
    <name evidence="2" type="ORF">EI555_010039</name>
</gene>
<feature type="compositionally biased region" description="Polar residues" evidence="1">
    <location>
        <begin position="33"/>
        <end position="44"/>
    </location>
</feature>
<dbReference type="Proteomes" id="UP000308365">
    <property type="component" value="Unassembled WGS sequence"/>
</dbReference>
<accession>A0A4U1FU33</accession>
<proteinExistence type="predicted"/>
<reference evidence="3" key="1">
    <citation type="journal article" date="2019" name="IScience">
        <title>Narwhal Genome Reveals Long-Term Low Genetic Diversity despite Current Large Abundance Size.</title>
        <authorList>
            <person name="Westbury M.V."/>
            <person name="Petersen B."/>
            <person name="Garde E."/>
            <person name="Heide-Jorgensen M.P."/>
            <person name="Lorenzen E.D."/>
        </authorList>
    </citation>
    <scope>NUCLEOTIDE SEQUENCE [LARGE SCALE GENOMIC DNA]</scope>
</reference>
<organism evidence="2 3">
    <name type="scientific">Monodon monoceros</name>
    <name type="common">Narwhal</name>
    <name type="synonym">Ceratodon monodon</name>
    <dbReference type="NCBI Taxonomy" id="40151"/>
    <lineage>
        <taxon>Eukaryota</taxon>
        <taxon>Metazoa</taxon>
        <taxon>Chordata</taxon>
        <taxon>Craniata</taxon>
        <taxon>Vertebrata</taxon>
        <taxon>Euteleostomi</taxon>
        <taxon>Mammalia</taxon>
        <taxon>Eutheria</taxon>
        <taxon>Laurasiatheria</taxon>
        <taxon>Artiodactyla</taxon>
        <taxon>Whippomorpha</taxon>
        <taxon>Cetacea</taxon>
        <taxon>Odontoceti</taxon>
        <taxon>Monodontidae</taxon>
        <taxon>Monodon</taxon>
    </lineage>
</organism>
<dbReference type="AlphaFoldDB" id="A0A4U1FU33"/>
<dbReference type="EMBL" id="RWIC01000001">
    <property type="protein sequence ID" value="TKC53915.1"/>
    <property type="molecule type" value="Genomic_DNA"/>
</dbReference>
<comment type="caution">
    <text evidence="2">The sequence shown here is derived from an EMBL/GenBank/DDBJ whole genome shotgun (WGS) entry which is preliminary data.</text>
</comment>
<sequence length="151" mass="17157">MESRPPHPLPSRRLPDSSHTDPASPWRRPGQHTYGNYSNRSNRVGNPKKKGDAHAPHTQPLRQETHYAEFRGSRRLGKQVCMELTFHDQDKSAFGEHPKVNTVASNVYFFQIDNVPCNCNREIGRLSPVQDAGKQGCCLKAFRGDEVYLNM</sequence>
<evidence type="ECO:0000313" key="3">
    <source>
        <dbReference type="Proteomes" id="UP000308365"/>
    </source>
</evidence>